<evidence type="ECO:0000259" key="1">
    <source>
        <dbReference type="PROSITE" id="PS50142"/>
    </source>
</evidence>
<dbReference type="AlphaFoldDB" id="A0AAD5SPQ0"/>
<sequence length="516" mass="55874">MASAPPQFVLVPVEDVGPIRAAHVWAYLLRSNDAGPDLLSGYRALHPALPIRHSPRLDHALSSASRLLGFFGIIMPATLPQRGQVRLVVVKRFTSTYVPVRAFGEAASCLVNDINDIQLDIGIILRVATAVHAEASRLFEVTATMANGHRVLNRLSILHTTQAGGFHGTIQDHDISGVVIEIVSVPPETVRGLPLVLMSHPDLTEALAFHALETTLNAHAQTPISRATVQWLSAELGRAKTQSQTTLLSAFGHEVIKSIFSLSATALDPTGTPETLTQAVSDNMTHEHLETTALHAGIHFLLGINIPLTAIPAKAALFFGRAASSNLHNVTYALFGFIADRISMQSAIQTAASLAMIPPILQTVQQLPTMHSIPKKKRRYVRQIKASIGRIWTHEEFANVAFNHGSPEMERQEFVGDFVLGFAIGLHFYRFWVGFPATNPSNGLLVRTEISVRGSKARLATFGDTIGVAGVLGHNAGAGTQKKKCDLIEALIGGWWGDSGEDWGGVVAFLARWMSW</sequence>
<dbReference type="SUPFAM" id="SSF69065">
    <property type="entry name" value="RNase III domain-like"/>
    <property type="match status" value="1"/>
</dbReference>
<dbReference type="PROSITE" id="PS50142">
    <property type="entry name" value="RNASE_3_2"/>
    <property type="match status" value="1"/>
</dbReference>
<comment type="caution">
    <text evidence="2">The sequence shown here is derived from an EMBL/GenBank/DDBJ whole genome shotgun (WGS) entry which is preliminary data.</text>
</comment>
<accession>A0AAD5SPQ0</accession>
<name>A0AAD5SPQ0_9FUNG</name>
<dbReference type="Proteomes" id="UP001212841">
    <property type="component" value="Unassembled WGS sequence"/>
</dbReference>
<keyword evidence="3" id="KW-1185">Reference proteome</keyword>
<dbReference type="GO" id="GO:0004525">
    <property type="term" value="F:ribonuclease III activity"/>
    <property type="evidence" value="ECO:0007669"/>
    <property type="project" value="InterPro"/>
</dbReference>
<evidence type="ECO:0000313" key="2">
    <source>
        <dbReference type="EMBL" id="KAJ3055776.1"/>
    </source>
</evidence>
<proteinExistence type="predicted"/>
<protein>
    <recommendedName>
        <fullName evidence="1">RNase III domain-containing protein</fullName>
    </recommendedName>
</protein>
<dbReference type="EMBL" id="JADGJD010000061">
    <property type="protein sequence ID" value="KAJ3055776.1"/>
    <property type="molecule type" value="Genomic_DNA"/>
</dbReference>
<reference evidence="2" key="1">
    <citation type="submission" date="2020-05" db="EMBL/GenBank/DDBJ databases">
        <title>Phylogenomic resolution of chytrid fungi.</title>
        <authorList>
            <person name="Stajich J.E."/>
            <person name="Amses K."/>
            <person name="Simmons R."/>
            <person name="Seto K."/>
            <person name="Myers J."/>
            <person name="Bonds A."/>
            <person name="Quandt C.A."/>
            <person name="Barry K."/>
            <person name="Liu P."/>
            <person name="Grigoriev I."/>
            <person name="Longcore J.E."/>
            <person name="James T.Y."/>
        </authorList>
    </citation>
    <scope>NUCLEOTIDE SEQUENCE</scope>
    <source>
        <strain evidence="2">JEL0318</strain>
    </source>
</reference>
<feature type="domain" description="RNase III" evidence="1">
    <location>
        <begin position="393"/>
        <end position="500"/>
    </location>
</feature>
<dbReference type="InterPro" id="IPR036389">
    <property type="entry name" value="RNase_III_sf"/>
</dbReference>
<dbReference type="GO" id="GO:0006396">
    <property type="term" value="P:RNA processing"/>
    <property type="evidence" value="ECO:0007669"/>
    <property type="project" value="InterPro"/>
</dbReference>
<dbReference type="InterPro" id="IPR000999">
    <property type="entry name" value="RNase_III_dom"/>
</dbReference>
<gene>
    <name evidence="2" type="ORF">HK097_009346</name>
</gene>
<dbReference type="Gene3D" id="1.10.1520.10">
    <property type="entry name" value="Ribonuclease III domain"/>
    <property type="match status" value="1"/>
</dbReference>
<organism evidence="2 3">
    <name type="scientific">Rhizophlyctis rosea</name>
    <dbReference type="NCBI Taxonomy" id="64517"/>
    <lineage>
        <taxon>Eukaryota</taxon>
        <taxon>Fungi</taxon>
        <taxon>Fungi incertae sedis</taxon>
        <taxon>Chytridiomycota</taxon>
        <taxon>Chytridiomycota incertae sedis</taxon>
        <taxon>Chytridiomycetes</taxon>
        <taxon>Rhizophlyctidales</taxon>
        <taxon>Rhizophlyctidaceae</taxon>
        <taxon>Rhizophlyctis</taxon>
    </lineage>
</organism>
<evidence type="ECO:0000313" key="3">
    <source>
        <dbReference type="Proteomes" id="UP001212841"/>
    </source>
</evidence>